<dbReference type="RefSeq" id="WP_238128070.1">
    <property type="nucleotide sequence ID" value="NZ_JAGZVZ010000002.1"/>
</dbReference>
<dbReference type="AlphaFoldDB" id="A0AAJ1BBW1"/>
<gene>
    <name evidence="2" type="ORF">L0M99_05930</name>
</gene>
<feature type="transmembrane region" description="Helical" evidence="1">
    <location>
        <begin position="413"/>
        <end position="434"/>
    </location>
</feature>
<keyword evidence="1" id="KW-0472">Membrane</keyword>
<dbReference type="InterPro" id="IPR046671">
    <property type="entry name" value="DUF6541"/>
</dbReference>
<feature type="transmembrane region" description="Helical" evidence="1">
    <location>
        <begin position="314"/>
        <end position="334"/>
    </location>
</feature>
<feature type="transmembrane region" description="Helical" evidence="1">
    <location>
        <begin position="346"/>
        <end position="365"/>
    </location>
</feature>
<keyword evidence="1" id="KW-1133">Transmembrane helix</keyword>
<feature type="transmembrane region" description="Helical" evidence="1">
    <location>
        <begin position="48"/>
        <end position="68"/>
    </location>
</feature>
<feature type="transmembrane region" description="Helical" evidence="1">
    <location>
        <begin position="515"/>
        <end position="533"/>
    </location>
</feature>
<comment type="caution">
    <text evidence="2">The sequence shown here is derived from an EMBL/GenBank/DDBJ whole genome shotgun (WGS) entry which is preliminary data.</text>
</comment>
<name>A0AAJ1BBW1_9ACTO</name>
<reference evidence="2" key="1">
    <citation type="submission" date="2022-01" db="EMBL/GenBank/DDBJ databases">
        <title>Collection of gut derived symbiotic bacterial strains cultured from healthy donors.</title>
        <authorList>
            <person name="Lin H."/>
            <person name="Kohout C."/>
            <person name="Waligurski E."/>
            <person name="Pamer E.G."/>
        </authorList>
    </citation>
    <scope>NUCLEOTIDE SEQUENCE</scope>
    <source>
        <strain evidence="2">DFI.7.46</strain>
    </source>
</reference>
<evidence type="ECO:0000256" key="1">
    <source>
        <dbReference type="SAM" id="Phobius"/>
    </source>
</evidence>
<accession>A0AAJ1BBW1</accession>
<proteinExistence type="predicted"/>
<protein>
    <submittedName>
        <fullName evidence="2">Uncharacterized protein</fullName>
    </submittedName>
</protein>
<evidence type="ECO:0000313" key="2">
    <source>
        <dbReference type="EMBL" id="MCG4618029.1"/>
    </source>
</evidence>
<feature type="transmembrane region" description="Helical" evidence="1">
    <location>
        <begin position="74"/>
        <end position="92"/>
    </location>
</feature>
<keyword evidence="1" id="KW-0812">Transmembrane</keyword>
<feature type="transmembrane region" description="Helical" evidence="1">
    <location>
        <begin position="239"/>
        <end position="262"/>
    </location>
</feature>
<feature type="transmembrane region" description="Helical" evidence="1">
    <location>
        <begin position="16"/>
        <end position="36"/>
    </location>
</feature>
<feature type="transmembrane region" description="Helical" evidence="1">
    <location>
        <begin position="292"/>
        <end position="308"/>
    </location>
</feature>
<feature type="transmembrane region" description="Helical" evidence="1">
    <location>
        <begin position="441"/>
        <end position="460"/>
    </location>
</feature>
<feature type="transmembrane region" description="Helical" evidence="1">
    <location>
        <begin position="480"/>
        <end position="503"/>
    </location>
</feature>
<dbReference type="EMBL" id="JAKNHJ010000010">
    <property type="protein sequence ID" value="MCG4618029.1"/>
    <property type="molecule type" value="Genomic_DNA"/>
</dbReference>
<evidence type="ECO:0000313" key="3">
    <source>
        <dbReference type="Proteomes" id="UP001200537"/>
    </source>
</evidence>
<dbReference type="Proteomes" id="UP001200537">
    <property type="component" value="Unassembled WGS sequence"/>
</dbReference>
<feature type="transmembrane region" description="Helical" evidence="1">
    <location>
        <begin position="207"/>
        <end position="227"/>
    </location>
</feature>
<feature type="transmembrane region" description="Helical" evidence="1">
    <location>
        <begin position="125"/>
        <end position="144"/>
    </location>
</feature>
<organism evidence="2 3">
    <name type="scientific">Varibaculum cambriense</name>
    <dbReference type="NCBI Taxonomy" id="184870"/>
    <lineage>
        <taxon>Bacteria</taxon>
        <taxon>Bacillati</taxon>
        <taxon>Actinomycetota</taxon>
        <taxon>Actinomycetes</taxon>
        <taxon>Actinomycetales</taxon>
        <taxon>Actinomycetaceae</taxon>
        <taxon>Varibaculum</taxon>
    </lineage>
</organism>
<feature type="transmembrane region" description="Helical" evidence="1">
    <location>
        <begin position="268"/>
        <end position="285"/>
    </location>
</feature>
<dbReference type="Pfam" id="PF20176">
    <property type="entry name" value="DUF6541"/>
    <property type="match status" value="1"/>
</dbReference>
<sequence length="693" mass="77400">MDIFSPATPEQFFYNWWLFPLPLLVALATVFVPGLAVGRLVGLRNKWLWAWAPAASVGIASVTAIAAGKIGVTWGFLPLLAATLLLLLVCWMGKSVHNKLRAAPGDYQIDVSAQAVTSSKNKWQIPAAVVTVFILATIWFATVIKLPGAFAQSWDNAFHLNLAMMFTQNGNASTLATNLVGTDPSGYYPAAWHGLVSLIASACSRSVVVATNALTVVIAFLVWPLSIYTFTSEVTRNKVAATLSIPLSLAFPQFPMGFIGYGTLYPNLLGYAFIPLCAALLINCLRKWPSQITYKLFLAVIAITAASVSHPNSIFVIAIFFVVITWWFTLRAILKRLASAEKNRVIQALFVLGWSLLWFGIYVSWDRFCYHIGFIHAMRGPEAHNFNPVSGTYRQGVRDLLLLTGGTGFNNSFQYTLLLLAPLTILVWMGFFKISRFPRQWLLCFTWVPLAFYYLVVTGMQNISLRRYFVGVWYNDAPRVFAPLVFVAVPLAAIGAAWIWSLILKFVPKIRSVKTRVMAFPLYMACLSLFVIWGPPSLKSTGPWIFSAFEIPKPSTNGYQLIDTDELELLFSLPKYIPDDDAVLANPWEGGTFTWAIGERRAVFPKISANVYPENREILAKILDPQENPQVCINVKATHAGYLLDLKNQYLWRGSGWGIEHQYPALDVNHLSYFKVVKQIGDARLLRYDGCER</sequence>